<dbReference type="InterPro" id="IPR002930">
    <property type="entry name" value="GCV_H"/>
</dbReference>
<dbReference type="PROSITE" id="PS00189">
    <property type="entry name" value="LIPOYL"/>
    <property type="match status" value="1"/>
</dbReference>
<organism evidence="6 7">
    <name type="scientific">Pseudodesulfovibrio alkaliphilus</name>
    <dbReference type="NCBI Taxonomy" id="2661613"/>
    <lineage>
        <taxon>Bacteria</taxon>
        <taxon>Pseudomonadati</taxon>
        <taxon>Thermodesulfobacteriota</taxon>
        <taxon>Desulfovibrionia</taxon>
        <taxon>Desulfovibrionales</taxon>
        <taxon>Desulfovibrionaceae</taxon>
    </lineage>
</organism>
<comment type="similarity">
    <text evidence="1 3">Belongs to the GcvH family.</text>
</comment>
<comment type="subunit">
    <text evidence="3">The glycine cleavage system is composed of four proteins: P, T, L and H.</text>
</comment>
<comment type="caution">
    <text evidence="6">The sequence shown here is derived from an EMBL/GenBank/DDBJ whole genome shotgun (WGS) entry which is preliminary data.</text>
</comment>
<comment type="cofactor">
    <cofactor evidence="3">
        <name>(R)-lipoate</name>
        <dbReference type="ChEBI" id="CHEBI:83088"/>
    </cofactor>
    <text evidence="3">Binds 1 lipoyl cofactor covalently.</text>
</comment>
<comment type="function">
    <text evidence="3">The glycine cleavage system catalyzes the degradation of glycine. The H protein shuttles the methylamine group of glycine from the P protein to the T protein.</text>
</comment>
<dbReference type="GO" id="GO:0005960">
    <property type="term" value="C:glycine cleavage complex"/>
    <property type="evidence" value="ECO:0007669"/>
    <property type="project" value="InterPro"/>
</dbReference>
<evidence type="ECO:0000256" key="2">
    <source>
        <dbReference type="ARBA" id="ARBA00022823"/>
    </source>
</evidence>
<dbReference type="SUPFAM" id="SSF51230">
    <property type="entry name" value="Single hybrid motif"/>
    <property type="match status" value="1"/>
</dbReference>
<protein>
    <recommendedName>
        <fullName evidence="3">Glycine cleavage system H protein</fullName>
    </recommendedName>
</protein>
<dbReference type="PANTHER" id="PTHR11715">
    <property type="entry name" value="GLYCINE CLEAVAGE SYSTEM H PROTEIN"/>
    <property type="match status" value="1"/>
</dbReference>
<dbReference type="CDD" id="cd06848">
    <property type="entry name" value="GCS_H"/>
    <property type="match status" value="1"/>
</dbReference>
<dbReference type="EMBL" id="WODC01000001">
    <property type="protein sequence ID" value="MUM76076.1"/>
    <property type="molecule type" value="Genomic_DNA"/>
</dbReference>
<dbReference type="Proteomes" id="UP000461162">
    <property type="component" value="Unassembled WGS sequence"/>
</dbReference>
<evidence type="ECO:0000256" key="1">
    <source>
        <dbReference type="ARBA" id="ARBA00009249"/>
    </source>
</evidence>
<evidence type="ECO:0000313" key="6">
    <source>
        <dbReference type="EMBL" id="MUM76076.1"/>
    </source>
</evidence>
<gene>
    <name evidence="3 6" type="primary">gcvH</name>
    <name evidence="6" type="ORF">GKC30_00330</name>
</gene>
<evidence type="ECO:0000259" key="5">
    <source>
        <dbReference type="PROSITE" id="PS50968"/>
    </source>
</evidence>
<keyword evidence="2 3" id="KW-0450">Lipoyl</keyword>
<dbReference type="InterPro" id="IPR003016">
    <property type="entry name" value="2-oxoA_DH_lipoyl-BS"/>
</dbReference>
<dbReference type="GO" id="GO:0019464">
    <property type="term" value="P:glycine decarboxylation via glycine cleavage system"/>
    <property type="evidence" value="ECO:0007669"/>
    <property type="project" value="UniProtKB-UniRule"/>
</dbReference>
<dbReference type="RefSeq" id="WP_155931433.1">
    <property type="nucleotide sequence ID" value="NZ_WODC01000001.1"/>
</dbReference>
<dbReference type="AlphaFoldDB" id="A0A7K1KJ44"/>
<dbReference type="PROSITE" id="PS50968">
    <property type="entry name" value="BIOTINYL_LIPOYL"/>
    <property type="match status" value="1"/>
</dbReference>
<dbReference type="Pfam" id="PF01597">
    <property type="entry name" value="GCV_H"/>
    <property type="match status" value="1"/>
</dbReference>
<feature type="modified residue" description="N6-lipoyllysine" evidence="3 4">
    <location>
        <position position="62"/>
    </location>
</feature>
<dbReference type="InterPro" id="IPR000089">
    <property type="entry name" value="Biotin_lipoyl"/>
</dbReference>
<dbReference type="InterPro" id="IPR017453">
    <property type="entry name" value="GCV_H_sub"/>
</dbReference>
<evidence type="ECO:0000256" key="4">
    <source>
        <dbReference type="PIRSR" id="PIRSR617453-50"/>
    </source>
</evidence>
<evidence type="ECO:0000256" key="3">
    <source>
        <dbReference type="HAMAP-Rule" id="MF_00272"/>
    </source>
</evidence>
<dbReference type="PANTHER" id="PTHR11715:SF3">
    <property type="entry name" value="GLYCINE CLEAVAGE SYSTEM H PROTEIN-RELATED"/>
    <property type="match status" value="1"/>
</dbReference>
<feature type="domain" description="Lipoyl-binding" evidence="5">
    <location>
        <begin position="21"/>
        <end position="103"/>
    </location>
</feature>
<evidence type="ECO:0000313" key="7">
    <source>
        <dbReference type="Proteomes" id="UP000461162"/>
    </source>
</evidence>
<dbReference type="Gene3D" id="2.40.50.100">
    <property type="match status" value="1"/>
</dbReference>
<dbReference type="NCBIfam" id="TIGR00527">
    <property type="entry name" value="gcvH"/>
    <property type="match status" value="1"/>
</dbReference>
<dbReference type="InterPro" id="IPR033753">
    <property type="entry name" value="GCV_H/Fam206"/>
</dbReference>
<sequence length="126" mass="13493">MIPDNLLYAKSHEWCRIEGDVATVGITHFAQEQLGDLTFVELPGVGDTFEAGAEMGSVESVKAASEIYAPVAGEVIEINESLEDAPEKVNEAPYGDGWLLKFRIAAAPEGLLDARGYAAVVESESH</sequence>
<dbReference type="GO" id="GO:0005829">
    <property type="term" value="C:cytosol"/>
    <property type="evidence" value="ECO:0007669"/>
    <property type="project" value="TreeGrafter"/>
</dbReference>
<accession>A0A7K1KJ44</accession>
<dbReference type="HAMAP" id="MF_00272">
    <property type="entry name" value="GcvH"/>
    <property type="match status" value="1"/>
</dbReference>
<name>A0A7K1KJ44_9BACT</name>
<keyword evidence="7" id="KW-1185">Reference proteome</keyword>
<dbReference type="InterPro" id="IPR011053">
    <property type="entry name" value="Single_hybrid_motif"/>
</dbReference>
<reference evidence="6 7" key="1">
    <citation type="submission" date="2019-11" db="EMBL/GenBank/DDBJ databases">
        <title>Pseudodesulfovibrio alkaliphilus, sp. nov., an alkaliphilic sulfate-reducing bacteria from mud volcano of Taman peninsula, Russia.</title>
        <authorList>
            <person name="Frolova A."/>
            <person name="Merkel A.Y."/>
            <person name="Slobodkin A.I."/>
        </authorList>
    </citation>
    <scope>NUCLEOTIDE SEQUENCE [LARGE SCALE GENOMIC DNA]</scope>
    <source>
        <strain evidence="6 7">F-1</strain>
    </source>
</reference>
<dbReference type="GO" id="GO:0009249">
    <property type="term" value="P:protein lipoylation"/>
    <property type="evidence" value="ECO:0007669"/>
    <property type="project" value="TreeGrafter"/>
</dbReference>
<dbReference type="NCBIfam" id="NF002270">
    <property type="entry name" value="PRK01202.1"/>
    <property type="match status" value="1"/>
</dbReference>
<proteinExistence type="inferred from homology"/>